<keyword evidence="8 10" id="KW-0966">Cell projection</keyword>
<keyword evidence="13" id="KW-1185">Reference proteome</keyword>
<comment type="similarity">
    <text evidence="2 10">Belongs to the tektin family.</text>
</comment>
<dbReference type="GO" id="GO:0015630">
    <property type="term" value="C:microtubule cytoskeleton"/>
    <property type="evidence" value="ECO:0007669"/>
    <property type="project" value="UniProtKB-UniRule"/>
</dbReference>
<comment type="subcellular location">
    <subcellularLocation>
        <location evidence="10">Cytoplasm</location>
        <location evidence="10">Cytoskeleton</location>
        <location evidence="10">Cilium axoneme</location>
    </subcellularLocation>
    <subcellularLocation>
        <location evidence="1">Cytoplasm</location>
        <location evidence="1">Cytoskeleton</location>
        <location evidence="1">Flagellum axoneme</location>
    </subcellularLocation>
</comment>
<keyword evidence="6 10" id="KW-0969">Cilium</keyword>
<organism evidence="12 13">
    <name type="scientific">Dimorphilus gyrociliatus</name>
    <dbReference type="NCBI Taxonomy" id="2664684"/>
    <lineage>
        <taxon>Eukaryota</taxon>
        <taxon>Metazoa</taxon>
        <taxon>Spiralia</taxon>
        <taxon>Lophotrochozoa</taxon>
        <taxon>Annelida</taxon>
        <taxon>Polychaeta</taxon>
        <taxon>Polychaeta incertae sedis</taxon>
        <taxon>Dinophilidae</taxon>
        <taxon>Dimorphilus</taxon>
    </lineage>
</organism>
<sequence>MARLVAPPTKFAHPEWVISNQTQYANAEAERAAAERLFDESGRLIEETDSRAKRTQADVNKKLDQRVNDVEYWNKEVDDKMDEMKKETEALDAFLARIDNAILGCKEPLHIAEACLAKRRARQNIELVHDDAEKHQIKEMEVLHGVMELLTRLKEQTVEQLRLNRKAERQLERDLADKFQALSIDKHNRQLTDHSSEIRFKNGAARIEGHTTDPEQWQSFSRDNIEFTEKQRQNSAQLRSQIDNYLQAVANDLENQTRDTNQAYEDRIAEVRQAKEKLEEHLNKVFGQIREMEDNKRRLEKAIYEKENPLKLAETRLDYRTERPNVENCRDSAQYRLVEEVGELHASLASLHDRRAKTIDSLKALKRRKLDLEEDIQLKGEALCLDESECMAMRKSIHYRAY</sequence>
<feature type="coiled-coil region" evidence="11">
    <location>
        <begin position="355"/>
        <end position="382"/>
    </location>
</feature>
<dbReference type="GO" id="GO:0005634">
    <property type="term" value="C:nucleus"/>
    <property type="evidence" value="ECO:0007669"/>
    <property type="project" value="TreeGrafter"/>
</dbReference>
<dbReference type="InterPro" id="IPR000435">
    <property type="entry name" value="Tektins"/>
</dbReference>
<dbReference type="InterPro" id="IPR048256">
    <property type="entry name" value="Tektin-like"/>
</dbReference>
<dbReference type="GO" id="GO:0005930">
    <property type="term" value="C:axoneme"/>
    <property type="evidence" value="ECO:0007669"/>
    <property type="project" value="UniProtKB-SubCell"/>
</dbReference>
<dbReference type="OrthoDB" id="10054259at2759"/>
<evidence type="ECO:0000256" key="3">
    <source>
        <dbReference type="ARBA" id="ARBA00022490"/>
    </source>
</evidence>
<keyword evidence="3" id="KW-0963">Cytoplasm</keyword>
<evidence type="ECO:0000256" key="9">
    <source>
        <dbReference type="ARBA" id="ARBA00045224"/>
    </source>
</evidence>
<keyword evidence="5 11" id="KW-0175">Coiled coil</keyword>
<evidence type="ECO:0000256" key="8">
    <source>
        <dbReference type="ARBA" id="ARBA00023273"/>
    </source>
</evidence>
<dbReference type="Pfam" id="PF03148">
    <property type="entry name" value="Tektin"/>
    <property type="match status" value="1"/>
</dbReference>
<evidence type="ECO:0000256" key="2">
    <source>
        <dbReference type="ARBA" id="ARBA00007209"/>
    </source>
</evidence>
<feature type="coiled-coil region" evidence="11">
    <location>
        <begin position="254"/>
        <end position="302"/>
    </location>
</feature>
<evidence type="ECO:0000256" key="11">
    <source>
        <dbReference type="SAM" id="Coils"/>
    </source>
</evidence>
<dbReference type="GO" id="GO:0060294">
    <property type="term" value="P:cilium movement involved in cell motility"/>
    <property type="evidence" value="ECO:0007669"/>
    <property type="project" value="UniProtKB-UniRule"/>
</dbReference>
<evidence type="ECO:0000313" key="13">
    <source>
        <dbReference type="Proteomes" id="UP000549394"/>
    </source>
</evidence>
<evidence type="ECO:0000256" key="1">
    <source>
        <dbReference type="ARBA" id="ARBA00004611"/>
    </source>
</evidence>
<protein>
    <recommendedName>
        <fullName evidence="10">Tektin</fullName>
    </recommendedName>
</protein>
<reference evidence="12 13" key="1">
    <citation type="submission" date="2020-08" db="EMBL/GenBank/DDBJ databases">
        <authorList>
            <person name="Hejnol A."/>
        </authorList>
    </citation>
    <scope>NUCLEOTIDE SEQUENCE [LARGE SCALE GENOMIC DNA]</scope>
</reference>
<evidence type="ECO:0000313" key="12">
    <source>
        <dbReference type="EMBL" id="CAD5116383.1"/>
    </source>
</evidence>
<keyword evidence="4 10" id="KW-0282">Flagellum</keyword>
<proteinExistence type="inferred from homology"/>
<keyword evidence="7" id="KW-0206">Cytoskeleton</keyword>
<dbReference type="PANTHER" id="PTHR19960:SF25">
    <property type="entry name" value="TEKTIN-1"/>
    <property type="match status" value="1"/>
</dbReference>
<evidence type="ECO:0000256" key="7">
    <source>
        <dbReference type="ARBA" id="ARBA00023212"/>
    </source>
</evidence>
<comment type="function">
    <text evidence="9">Microtubule inner protein (MIP) part of the dynein-decorated doublet microtubules (DMTs) in cilia and flagellar axoneme. Forms filamentous polymers in the walls of ciliary and flagellar microtubules.</text>
</comment>
<evidence type="ECO:0000256" key="5">
    <source>
        <dbReference type="ARBA" id="ARBA00023054"/>
    </source>
</evidence>
<evidence type="ECO:0000256" key="10">
    <source>
        <dbReference type="RuleBase" id="RU367040"/>
    </source>
</evidence>
<dbReference type="AlphaFoldDB" id="A0A7I8VL20"/>
<gene>
    <name evidence="12" type="ORF">DGYR_LOCUS5020</name>
</gene>
<dbReference type="PANTHER" id="PTHR19960">
    <property type="entry name" value="TEKTIN"/>
    <property type="match status" value="1"/>
</dbReference>
<evidence type="ECO:0000256" key="6">
    <source>
        <dbReference type="ARBA" id="ARBA00023069"/>
    </source>
</evidence>
<comment type="caution">
    <text evidence="12">The sequence shown here is derived from an EMBL/GenBank/DDBJ whole genome shotgun (WGS) entry which is preliminary data.</text>
</comment>
<name>A0A7I8VL20_9ANNE</name>
<accession>A0A7I8VL20</accession>
<dbReference type="GO" id="GO:0060271">
    <property type="term" value="P:cilium assembly"/>
    <property type="evidence" value="ECO:0007669"/>
    <property type="project" value="UniProtKB-UniRule"/>
</dbReference>
<dbReference type="PRINTS" id="PR00511">
    <property type="entry name" value="TEKTIN"/>
</dbReference>
<evidence type="ECO:0000256" key="4">
    <source>
        <dbReference type="ARBA" id="ARBA00022846"/>
    </source>
</evidence>
<dbReference type="EMBL" id="CAJFCJ010000006">
    <property type="protein sequence ID" value="CAD5116383.1"/>
    <property type="molecule type" value="Genomic_DNA"/>
</dbReference>
<dbReference type="Proteomes" id="UP000549394">
    <property type="component" value="Unassembled WGS sequence"/>
</dbReference>